<dbReference type="InterPro" id="IPR014017">
    <property type="entry name" value="DNA_helicase_UvrD-like_C"/>
</dbReference>
<evidence type="ECO:0000256" key="7">
    <source>
        <dbReference type="ARBA" id="ARBA00034617"/>
    </source>
</evidence>
<evidence type="ECO:0000256" key="3">
    <source>
        <dbReference type="ARBA" id="ARBA00022801"/>
    </source>
</evidence>
<evidence type="ECO:0000256" key="6">
    <source>
        <dbReference type="ARBA" id="ARBA00023235"/>
    </source>
</evidence>
<comment type="catalytic activity">
    <reaction evidence="7">
        <text>Couples ATP hydrolysis with the unwinding of duplex DNA by translocating in the 3'-5' direction.</text>
        <dbReference type="EC" id="5.6.2.4"/>
    </reaction>
</comment>
<gene>
    <name evidence="14" type="primary">pcrA_2</name>
    <name evidence="14" type="ORF">Mal64_10350</name>
</gene>
<dbReference type="InterPro" id="IPR014016">
    <property type="entry name" value="UvrD-like_ATP-bd"/>
</dbReference>
<dbReference type="PANTHER" id="PTHR11070">
    <property type="entry name" value="UVRD / RECB / PCRA DNA HELICASE FAMILY MEMBER"/>
    <property type="match status" value="1"/>
</dbReference>
<feature type="domain" description="UvrD-like helicase ATP-binding" evidence="12">
    <location>
        <begin position="3"/>
        <end position="299"/>
    </location>
</feature>
<dbReference type="InterPro" id="IPR027417">
    <property type="entry name" value="P-loop_NTPase"/>
</dbReference>
<keyword evidence="6" id="KW-0413">Isomerase</keyword>
<dbReference type="Gene3D" id="3.40.50.300">
    <property type="entry name" value="P-loop containing nucleotide triphosphate hydrolases"/>
    <property type="match status" value="2"/>
</dbReference>
<dbReference type="Pfam" id="PF13361">
    <property type="entry name" value="UvrD_C"/>
    <property type="match status" value="1"/>
</dbReference>
<dbReference type="PROSITE" id="PS51198">
    <property type="entry name" value="UVRD_HELICASE_ATP_BIND"/>
    <property type="match status" value="1"/>
</dbReference>
<dbReference type="EC" id="5.6.2.4" evidence="8"/>
<dbReference type="GO" id="GO:0005524">
    <property type="term" value="F:ATP binding"/>
    <property type="evidence" value="ECO:0007669"/>
    <property type="project" value="UniProtKB-UniRule"/>
</dbReference>
<dbReference type="PROSITE" id="PS51217">
    <property type="entry name" value="UVRD_HELICASE_CTER"/>
    <property type="match status" value="1"/>
</dbReference>
<dbReference type="GO" id="GO:0005829">
    <property type="term" value="C:cytosol"/>
    <property type="evidence" value="ECO:0007669"/>
    <property type="project" value="TreeGrafter"/>
</dbReference>
<feature type="domain" description="UvrD-like helicase C-terminal" evidence="13">
    <location>
        <begin position="300"/>
        <end position="599"/>
    </location>
</feature>
<dbReference type="InterPro" id="IPR000212">
    <property type="entry name" value="DNA_helicase_UvrD/REP"/>
</dbReference>
<sequence length="703" mass="78594">MAHGLNPAQLDAVRTLSGPLLVLAGAGTGKTRVVTVRIAELIKSGVRPDRILAVTFTRKASGEMQERAAELLIKGKKFAKGGRGGRQKRLPKDAPRPEISTFHSLCVRVLRRHIAQLGYPERFTIADRGDQESEARSALREIKAPGEALGPSDLLAQISRWKMGSVLPSEAASIAESDQQHLAAVAYRRYQNNLKKAGVVDFDDLLLLTETLFKEHPTIRREEAGRFDHVLVDEYQDTNHSQYEIVRALAIGHRNLCVVGDDDQSIYAWRGAEVTHILGFHRDWPGAKVVRLEDNYRSRAPIINYANTLIAFNSVRHDKVLRPQREGDDTPRIMQCNDETEESKKVVSDIRFRLQQAGWFVGGPPEGQDNERPRLWPNDFAILFRTNEQPRAFEQELRAAKLPYVLIGGMSFYDRREVRDLLAYLKLVCNPDDEPALLRIMNTPPRGIGDGARKALVEHAVSQGKPLWRVLGDAPSIPNMSAAARQGVEKLTTAVESWRHLANLGEPVGALVRRVVGESRYHDELLRLYPDPKEREAREVALEEIVNAAAAYQDKKGAKASLQDFLDEVATGDRHDTDDKESQLGRGAIALMTLHAAKGLEFPHVYLVGMEEGILPHKRSLADGENAIAEERRLAYVGVTRARDRLTMSLALTRRKWGKPRDTVPSRFLYEMTGQADNPRYAAIKAGRAANTPNSGKKTARRR</sequence>
<dbReference type="EMBL" id="SJPQ01000001">
    <property type="protein sequence ID" value="TWT90641.1"/>
    <property type="molecule type" value="Genomic_DNA"/>
</dbReference>
<comment type="catalytic activity">
    <reaction evidence="9">
        <text>ATP + H2O = ADP + phosphate + H(+)</text>
        <dbReference type="Rhea" id="RHEA:13065"/>
        <dbReference type="ChEBI" id="CHEBI:15377"/>
        <dbReference type="ChEBI" id="CHEBI:15378"/>
        <dbReference type="ChEBI" id="CHEBI:30616"/>
        <dbReference type="ChEBI" id="CHEBI:43474"/>
        <dbReference type="ChEBI" id="CHEBI:456216"/>
        <dbReference type="EC" id="5.6.2.4"/>
    </reaction>
</comment>
<dbReference type="OrthoDB" id="9810135at2"/>
<feature type="binding site" evidence="10">
    <location>
        <begin position="24"/>
        <end position="31"/>
    </location>
    <ligand>
        <name>ATP</name>
        <dbReference type="ChEBI" id="CHEBI:30616"/>
    </ligand>
</feature>
<evidence type="ECO:0000256" key="5">
    <source>
        <dbReference type="ARBA" id="ARBA00022840"/>
    </source>
</evidence>
<evidence type="ECO:0000256" key="11">
    <source>
        <dbReference type="SAM" id="MobiDB-lite"/>
    </source>
</evidence>
<evidence type="ECO:0000256" key="1">
    <source>
        <dbReference type="ARBA" id="ARBA00009922"/>
    </source>
</evidence>
<organism evidence="14 15">
    <name type="scientific">Pseudobythopirellula maris</name>
    <dbReference type="NCBI Taxonomy" id="2527991"/>
    <lineage>
        <taxon>Bacteria</taxon>
        <taxon>Pseudomonadati</taxon>
        <taxon>Planctomycetota</taxon>
        <taxon>Planctomycetia</taxon>
        <taxon>Pirellulales</taxon>
        <taxon>Lacipirellulaceae</taxon>
        <taxon>Pseudobythopirellula</taxon>
    </lineage>
</organism>
<dbReference type="Gene3D" id="1.10.486.10">
    <property type="entry name" value="PCRA, domain 4"/>
    <property type="match status" value="1"/>
</dbReference>
<evidence type="ECO:0000256" key="10">
    <source>
        <dbReference type="PROSITE-ProRule" id="PRU00560"/>
    </source>
</evidence>
<evidence type="ECO:0000313" key="15">
    <source>
        <dbReference type="Proteomes" id="UP000315440"/>
    </source>
</evidence>
<keyword evidence="2 10" id="KW-0547">Nucleotide-binding</keyword>
<accession>A0A5C5ZUS6</accession>
<dbReference type="Pfam" id="PF00580">
    <property type="entry name" value="UvrD-helicase"/>
    <property type="match status" value="1"/>
</dbReference>
<dbReference type="AlphaFoldDB" id="A0A5C5ZUS6"/>
<dbReference type="SUPFAM" id="SSF52540">
    <property type="entry name" value="P-loop containing nucleoside triphosphate hydrolases"/>
    <property type="match status" value="1"/>
</dbReference>
<dbReference type="CDD" id="cd18807">
    <property type="entry name" value="SF1_C_UvrD"/>
    <property type="match status" value="1"/>
</dbReference>
<name>A0A5C5ZUS6_9BACT</name>
<protein>
    <recommendedName>
        <fullName evidence="8">DNA 3'-5' helicase</fullName>
        <ecNumber evidence="8">5.6.2.4</ecNumber>
    </recommendedName>
</protein>
<dbReference type="GO" id="GO:0000725">
    <property type="term" value="P:recombinational repair"/>
    <property type="evidence" value="ECO:0007669"/>
    <property type="project" value="TreeGrafter"/>
</dbReference>
<comment type="caution">
    <text evidence="14">The sequence shown here is derived from an EMBL/GenBank/DDBJ whole genome shotgun (WGS) entry which is preliminary data.</text>
</comment>
<evidence type="ECO:0000259" key="13">
    <source>
        <dbReference type="PROSITE" id="PS51217"/>
    </source>
</evidence>
<evidence type="ECO:0000256" key="9">
    <source>
        <dbReference type="ARBA" id="ARBA00048988"/>
    </source>
</evidence>
<dbReference type="Gene3D" id="1.10.10.160">
    <property type="match status" value="1"/>
</dbReference>
<proteinExistence type="inferred from homology"/>
<evidence type="ECO:0000259" key="12">
    <source>
        <dbReference type="PROSITE" id="PS51198"/>
    </source>
</evidence>
<dbReference type="RefSeq" id="WP_146397688.1">
    <property type="nucleotide sequence ID" value="NZ_SJPQ01000001.1"/>
</dbReference>
<feature type="region of interest" description="Disordered" evidence="11">
    <location>
        <begin position="684"/>
        <end position="703"/>
    </location>
</feature>
<keyword evidence="15" id="KW-1185">Reference proteome</keyword>
<evidence type="ECO:0000313" key="14">
    <source>
        <dbReference type="EMBL" id="TWT90641.1"/>
    </source>
</evidence>
<dbReference type="PANTHER" id="PTHR11070:SF64">
    <property type="entry name" value="ATP-DEPENDENT DNA HELICASE REP"/>
    <property type="match status" value="1"/>
</dbReference>
<keyword evidence="3 10" id="KW-0378">Hydrolase</keyword>
<comment type="similarity">
    <text evidence="1">Belongs to the helicase family. UvrD subfamily.</text>
</comment>
<dbReference type="Proteomes" id="UP000315440">
    <property type="component" value="Unassembled WGS sequence"/>
</dbReference>
<keyword evidence="4 10" id="KW-0347">Helicase</keyword>
<dbReference type="InterPro" id="IPR013986">
    <property type="entry name" value="DExx_box_DNA_helicase_dom_sf"/>
</dbReference>
<dbReference type="GO" id="GO:0043138">
    <property type="term" value="F:3'-5' DNA helicase activity"/>
    <property type="evidence" value="ECO:0007669"/>
    <property type="project" value="UniProtKB-EC"/>
</dbReference>
<evidence type="ECO:0000256" key="4">
    <source>
        <dbReference type="ARBA" id="ARBA00022806"/>
    </source>
</evidence>
<dbReference type="GO" id="GO:0003677">
    <property type="term" value="F:DNA binding"/>
    <property type="evidence" value="ECO:0007669"/>
    <property type="project" value="InterPro"/>
</dbReference>
<evidence type="ECO:0000256" key="8">
    <source>
        <dbReference type="ARBA" id="ARBA00034808"/>
    </source>
</evidence>
<keyword evidence="5 10" id="KW-0067">ATP-binding</keyword>
<evidence type="ECO:0000256" key="2">
    <source>
        <dbReference type="ARBA" id="ARBA00022741"/>
    </source>
</evidence>
<dbReference type="GO" id="GO:0016887">
    <property type="term" value="F:ATP hydrolysis activity"/>
    <property type="evidence" value="ECO:0007669"/>
    <property type="project" value="RHEA"/>
</dbReference>
<reference evidence="14 15" key="1">
    <citation type="submission" date="2019-02" db="EMBL/GenBank/DDBJ databases">
        <title>Deep-cultivation of Planctomycetes and their phenomic and genomic characterization uncovers novel biology.</title>
        <authorList>
            <person name="Wiegand S."/>
            <person name="Jogler M."/>
            <person name="Boedeker C."/>
            <person name="Pinto D."/>
            <person name="Vollmers J."/>
            <person name="Rivas-Marin E."/>
            <person name="Kohn T."/>
            <person name="Peeters S.H."/>
            <person name="Heuer A."/>
            <person name="Rast P."/>
            <person name="Oberbeckmann S."/>
            <person name="Bunk B."/>
            <person name="Jeske O."/>
            <person name="Meyerdierks A."/>
            <person name="Storesund J.E."/>
            <person name="Kallscheuer N."/>
            <person name="Luecker S."/>
            <person name="Lage O.M."/>
            <person name="Pohl T."/>
            <person name="Merkel B.J."/>
            <person name="Hornburger P."/>
            <person name="Mueller R.-W."/>
            <person name="Bruemmer F."/>
            <person name="Labrenz M."/>
            <person name="Spormann A.M."/>
            <person name="Op Den Camp H."/>
            <person name="Overmann J."/>
            <person name="Amann R."/>
            <person name="Jetten M.S.M."/>
            <person name="Mascher T."/>
            <person name="Medema M.H."/>
            <person name="Devos D.P."/>
            <person name="Kaster A.-K."/>
            <person name="Ovreas L."/>
            <person name="Rohde M."/>
            <person name="Galperin M.Y."/>
            <person name="Jogler C."/>
        </authorList>
    </citation>
    <scope>NUCLEOTIDE SEQUENCE [LARGE SCALE GENOMIC DNA]</scope>
    <source>
        <strain evidence="14 15">Mal64</strain>
    </source>
</reference>
<dbReference type="CDD" id="cd17932">
    <property type="entry name" value="DEXQc_UvrD"/>
    <property type="match status" value="1"/>
</dbReference>